<protein>
    <submittedName>
        <fullName evidence="2">Uncharacterized protein</fullName>
    </submittedName>
</protein>
<feature type="compositionally biased region" description="Basic and acidic residues" evidence="1">
    <location>
        <begin position="34"/>
        <end position="69"/>
    </location>
</feature>
<reference evidence="2" key="1">
    <citation type="submission" date="2020-03" db="EMBL/GenBank/DDBJ databases">
        <title>The deep terrestrial virosphere.</title>
        <authorList>
            <person name="Holmfeldt K."/>
            <person name="Nilsson E."/>
            <person name="Simone D."/>
            <person name="Lopez-Fernandez M."/>
            <person name="Wu X."/>
            <person name="de Brujin I."/>
            <person name="Lundin D."/>
            <person name="Andersson A."/>
            <person name="Bertilsson S."/>
            <person name="Dopson M."/>
        </authorList>
    </citation>
    <scope>NUCLEOTIDE SEQUENCE</scope>
    <source>
        <strain evidence="2">MM415B02971</strain>
    </source>
</reference>
<gene>
    <name evidence="2" type="ORF">MM415B02971_0002</name>
</gene>
<proteinExistence type="predicted"/>
<dbReference type="EMBL" id="MT142713">
    <property type="protein sequence ID" value="QJA87523.1"/>
    <property type="molecule type" value="Genomic_DNA"/>
</dbReference>
<evidence type="ECO:0000313" key="2">
    <source>
        <dbReference type="EMBL" id="QJA87523.1"/>
    </source>
</evidence>
<evidence type="ECO:0000256" key="1">
    <source>
        <dbReference type="SAM" id="MobiDB-lite"/>
    </source>
</evidence>
<sequence length="273" mass="30868">MDQEVLIKAEADEVTVITPSVTDAELDAAAAGKTLEEKPVEEKPAEELKPEKTAAEIAAEEEHRERSRLGRKLAKVEEELLEQRKQTNELMELLRTQMPRKEEDKPNIPEYITTPQELEQYLEYRDQTKMKKQQEYHGLYRKTVFGFKVNDNAEIHAEILKEMDANFNTIPTGNPIIDAELNYNKAARAYYAKLAATKKVEKQIPLKGGESEVPTGLSGTSRVNAKEAALPKLDSVAQEYVDYLRSKGKKEEEITAFVKSTLEGEAPAYIGQR</sequence>
<feature type="region of interest" description="Disordered" evidence="1">
    <location>
        <begin position="29"/>
        <end position="69"/>
    </location>
</feature>
<dbReference type="AlphaFoldDB" id="A0A6M3KZ82"/>
<name>A0A6M3KZ82_9ZZZZ</name>
<organism evidence="2">
    <name type="scientific">viral metagenome</name>
    <dbReference type="NCBI Taxonomy" id="1070528"/>
    <lineage>
        <taxon>unclassified sequences</taxon>
        <taxon>metagenomes</taxon>
        <taxon>organismal metagenomes</taxon>
    </lineage>
</organism>
<accession>A0A6M3KZ82</accession>